<name>A0A7J9G930_9ROSI</name>
<protein>
    <submittedName>
        <fullName evidence="1">Uncharacterized protein</fullName>
    </submittedName>
</protein>
<reference evidence="1 2" key="1">
    <citation type="journal article" date="2019" name="Genome Biol. Evol.">
        <title>Insights into the evolution of the New World diploid cottons (Gossypium, subgenus Houzingenia) based on genome sequencing.</title>
        <authorList>
            <person name="Grover C.E."/>
            <person name="Arick M.A. 2nd"/>
            <person name="Thrash A."/>
            <person name="Conover J.L."/>
            <person name="Sanders W.S."/>
            <person name="Peterson D.G."/>
            <person name="Frelichowski J.E."/>
            <person name="Scheffler J.A."/>
            <person name="Scheffler B.E."/>
            <person name="Wendel J.F."/>
        </authorList>
    </citation>
    <scope>NUCLEOTIDE SEQUENCE [LARGE SCALE GENOMIC DNA]</scope>
    <source>
        <strain evidence="1">0</strain>
        <tissue evidence="1">Leaf</tissue>
    </source>
</reference>
<evidence type="ECO:0000313" key="2">
    <source>
        <dbReference type="Proteomes" id="UP000593560"/>
    </source>
</evidence>
<dbReference type="EMBL" id="JABFAD010000003">
    <property type="protein sequence ID" value="MBA0793991.1"/>
    <property type="molecule type" value="Genomic_DNA"/>
</dbReference>
<dbReference type="Proteomes" id="UP000593560">
    <property type="component" value="Unassembled WGS sequence"/>
</dbReference>
<dbReference type="AlphaFoldDB" id="A0A7J9G930"/>
<comment type="caution">
    <text evidence="1">The sequence shown here is derived from an EMBL/GenBank/DDBJ whole genome shotgun (WGS) entry which is preliminary data.</text>
</comment>
<sequence length="80" mass="8891">MRHFIGFPWYVCELQTSKFGGSPLDFLDQTLMHDLSSTTEISFLIIVNASPSTHMSRKPISSTIACKHALASVIVGFEVF</sequence>
<keyword evidence="2" id="KW-1185">Reference proteome</keyword>
<gene>
    <name evidence="1" type="ORF">Gohar_018361</name>
</gene>
<feature type="non-terminal residue" evidence="1">
    <location>
        <position position="1"/>
    </location>
</feature>
<dbReference type="OrthoDB" id="10386863at2759"/>
<accession>A0A7J9G930</accession>
<evidence type="ECO:0000313" key="1">
    <source>
        <dbReference type="EMBL" id="MBA0793991.1"/>
    </source>
</evidence>
<proteinExistence type="predicted"/>
<organism evidence="1 2">
    <name type="scientific">Gossypium harknessii</name>
    <dbReference type="NCBI Taxonomy" id="34285"/>
    <lineage>
        <taxon>Eukaryota</taxon>
        <taxon>Viridiplantae</taxon>
        <taxon>Streptophyta</taxon>
        <taxon>Embryophyta</taxon>
        <taxon>Tracheophyta</taxon>
        <taxon>Spermatophyta</taxon>
        <taxon>Magnoliopsida</taxon>
        <taxon>eudicotyledons</taxon>
        <taxon>Gunneridae</taxon>
        <taxon>Pentapetalae</taxon>
        <taxon>rosids</taxon>
        <taxon>malvids</taxon>
        <taxon>Malvales</taxon>
        <taxon>Malvaceae</taxon>
        <taxon>Malvoideae</taxon>
        <taxon>Gossypium</taxon>
    </lineage>
</organism>